<accession>A0A5C5X7Q1</accession>
<evidence type="ECO:0000256" key="1">
    <source>
        <dbReference type="SAM" id="MobiDB-lite"/>
    </source>
</evidence>
<dbReference type="PANTHER" id="PTHR34406">
    <property type="entry name" value="PROTEIN YCEI"/>
    <property type="match status" value="1"/>
</dbReference>
<dbReference type="Pfam" id="PF04264">
    <property type="entry name" value="YceI"/>
    <property type="match status" value="1"/>
</dbReference>
<dbReference type="RefSeq" id="WP_146508312.1">
    <property type="nucleotide sequence ID" value="NZ_SIHI01000001.1"/>
</dbReference>
<feature type="domain" description="Lipid/polyisoprenoid-binding YceI-like" evidence="3">
    <location>
        <begin position="80"/>
        <end position="232"/>
    </location>
</feature>
<organism evidence="4 5">
    <name type="scientific">Thalassoglobus neptunius</name>
    <dbReference type="NCBI Taxonomy" id="1938619"/>
    <lineage>
        <taxon>Bacteria</taxon>
        <taxon>Pseudomonadati</taxon>
        <taxon>Planctomycetota</taxon>
        <taxon>Planctomycetia</taxon>
        <taxon>Planctomycetales</taxon>
        <taxon>Planctomycetaceae</taxon>
        <taxon>Thalassoglobus</taxon>
    </lineage>
</organism>
<feature type="signal peptide" evidence="2">
    <location>
        <begin position="1"/>
        <end position="15"/>
    </location>
</feature>
<evidence type="ECO:0000313" key="5">
    <source>
        <dbReference type="Proteomes" id="UP000317243"/>
    </source>
</evidence>
<sequence precursor="true">MIRFSSIATSLTRSAACLALSLALIGASGCGEQTTNDPAVNPVPEAGEDSTDPGTDVSLGDSTSLDTGTPAGAIELTPENTTIEFVGSHVVEEKPDPEARHGKFQDFTGHAVVKDGQLESVQVDIETASLTTGNDKLDNHLKNADFFHVNQFPKAQFVSTTIETADDGKHQVTGDLTLLETTKSVTFPATVKTEDGLTFNAEFTIDRTEYGINFDPSKVEKEVPITITVNAK</sequence>
<dbReference type="InterPro" id="IPR036761">
    <property type="entry name" value="TTHA0802/YceI-like_sf"/>
</dbReference>
<feature type="chain" id="PRO_5022940445" description="Lipid/polyisoprenoid-binding YceI-like domain-containing protein" evidence="2">
    <location>
        <begin position="16"/>
        <end position="232"/>
    </location>
</feature>
<name>A0A5C5X7Q1_9PLAN</name>
<dbReference type="PANTHER" id="PTHR34406:SF1">
    <property type="entry name" value="PROTEIN YCEI"/>
    <property type="match status" value="1"/>
</dbReference>
<keyword evidence="2" id="KW-0732">Signal</keyword>
<proteinExistence type="predicted"/>
<dbReference type="SMART" id="SM00867">
    <property type="entry name" value="YceI"/>
    <property type="match status" value="1"/>
</dbReference>
<comment type="caution">
    <text evidence="4">The sequence shown here is derived from an EMBL/GenBank/DDBJ whole genome shotgun (WGS) entry which is preliminary data.</text>
</comment>
<dbReference type="AlphaFoldDB" id="A0A5C5X7Q1"/>
<reference evidence="4 5" key="1">
    <citation type="submission" date="2019-02" db="EMBL/GenBank/DDBJ databases">
        <title>Deep-cultivation of Planctomycetes and their phenomic and genomic characterization uncovers novel biology.</title>
        <authorList>
            <person name="Wiegand S."/>
            <person name="Jogler M."/>
            <person name="Boedeker C."/>
            <person name="Pinto D."/>
            <person name="Vollmers J."/>
            <person name="Rivas-Marin E."/>
            <person name="Kohn T."/>
            <person name="Peeters S.H."/>
            <person name="Heuer A."/>
            <person name="Rast P."/>
            <person name="Oberbeckmann S."/>
            <person name="Bunk B."/>
            <person name="Jeske O."/>
            <person name="Meyerdierks A."/>
            <person name="Storesund J.E."/>
            <person name="Kallscheuer N."/>
            <person name="Luecker S."/>
            <person name="Lage O.M."/>
            <person name="Pohl T."/>
            <person name="Merkel B.J."/>
            <person name="Hornburger P."/>
            <person name="Mueller R.-W."/>
            <person name="Bruemmer F."/>
            <person name="Labrenz M."/>
            <person name="Spormann A.M."/>
            <person name="Op Den Camp H."/>
            <person name="Overmann J."/>
            <person name="Amann R."/>
            <person name="Jetten M.S.M."/>
            <person name="Mascher T."/>
            <person name="Medema M.H."/>
            <person name="Devos D.P."/>
            <person name="Kaster A.-K."/>
            <person name="Ovreas L."/>
            <person name="Rohde M."/>
            <person name="Galperin M.Y."/>
            <person name="Jogler C."/>
        </authorList>
    </citation>
    <scope>NUCLEOTIDE SEQUENCE [LARGE SCALE GENOMIC DNA]</scope>
    <source>
        <strain evidence="4 5">KOR42</strain>
    </source>
</reference>
<dbReference type="Gene3D" id="2.40.128.110">
    <property type="entry name" value="Lipid/polyisoprenoid-binding, YceI-like"/>
    <property type="match status" value="1"/>
</dbReference>
<evidence type="ECO:0000259" key="3">
    <source>
        <dbReference type="SMART" id="SM00867"/>
    </source>
</evidence>
<dbReference type="SUPFAM" id="SSF101874">
    <property type="entry name" value="YceI-like"/>
    <property type="match status" value="1"/>
</dbReference>
<dbReference type="PROSITE" id="PS51257">
    <property type="entry name" value="PROKAR_LIPOPROTEIN"/>
    <property type="match status" value="1"/>
</dbReference>
<evidence type="ECO:0000313" key="4">
    <source>
        <dbReference type="EMBL" id="TWT58135.1"/>
    </source>
</evidence>
<gene>
    <name evidence="4" type="ORF">KOR42_15060</name>
</gene>
<evidence type="ECO:0000256" key="2">
    <source>
        <dbReference type="SAM" id="SignalP"/>
    </source>
</evidence>
<protein>
    <recommendedName>
        <fullName evidence="3">Lipid/polyisoprenoid-binding YceI-like domain-containing protein</fullName>
    </recommendedName>
</protein>
<dbReference type="InterPro" id="IPR007372">
    <property type="entry name" value="Lipid/polyisoprenoid-bd_YceI"/>
</dbReference>
<dbReference type="OrthoDB" id="9811006at2"/>
<dbReference type="EMBL" id="SIHI01000001">
    <property type="protein sequence ID" value="TWT58135.1"/>
    <property type="molecule type" value="Genomic_DNA"/>
</dbReference>
<keyword evidence="5" id="KW-1185">Reference proteome</keyword>
<feature type="region of interest" description="Disordered" evidence="1">
    <location>
        <begin position="35"/>
        <end position="75"/>
    </location>
</feature>
<dbReference type="Proteomes" id="UP000317243">
    <property type="component" value="Unassembled WGS sequence"/>
</dbReference>